<evidence type="ECO:0000256" key="4">
    <source>
        <dbReference type="ARBA" id="ARBA00022519"/>
    </source>
</evidence>
<accession>A0A855SB85</accession>
<dbReference type="InterPro" id="IPR050445">
    <property type="entry name" value="Bact_polysacc_biosynth/exp"/>
</dbReference>
<sequence>MDGNSNLNHDEIDLINLFKSLLDSWKLILSITCFFTILGVLYVKSTPLTYQAVARLQVETQHQHLDFHVNDISNLFISQSTANTEIEIIKSRMVLGKTVDNLNLTLYSSPIFTPIIGKKIAYFLGDVPEIKISLLITPENNNKSSGNRDGNYIVKISDAKKGLYDFLNKNNELIFSGEVGKLVNKNGYQLLILQLDGEVGQKFFIKKLNRYNTVSSLRSRLSITESGKDTGILQLSLIGSNPLRMEAVLNDIANNELAQNIDHNALEAAKSLSFIENQLPEVKQELDIAENKLNAFKVSSDSIDMDYQAKSTLNVLASVESKLIDLGFKESEISKLYTKEHPAYVSLLQQQRALLKRKAELENEVSAMPKTNQKIITLNRDVMAAQHIYISLINKVQQLRISQASTVGSVRLIDSAETSPAPIKPKKALIVVLATLLGGMLSIAIVLLKKNFMRGIDDPRQISSLGLPLYATVPYSVNQSKLLKKNKSSSEFNEEVMLLACLYPDDLAIEAIKSLRTSLYFSISTAKNKIIMISGSSPDLGKSFLSKNLAVVFSQAKKKVLFIDTDMRKGKSTKVFNLKGKNGLSEYLSYQTNLDEIVENSNVENLDVISCGSIPPNPSELLMGNRLSELMEWANENYDIVIVDTPSLLAVTDAALVGKYAGANFLVGRFKKTSIHEIEVAKERFHHAGVEITGFILNSVEKKISNTYGYYNYSYVDK</sequence>
<dbReference type="InterPro" id="IPR005702">
    <property type="entry name" value="Wzc-like_C"/>
</dbReference>
<comment type="caution">
    <text evidence="18">The sequence shown here is derived from an EMBL/GenBank/DDBJ whole genome shotgun (WGS) entry which is preliminary data.</text>
</comment>
<dbReference type="InterPro" id="IPR032807">
    <property type="entry name" value="GNVR"/>
</dbReference>
<keyword evidence="3" id="KW-1003">Cell membrane</keyword>
<evidence type="ECO:0000256" key="9">
    <source>
        <dbReference type="ARBA" id="ARBA00022840"/>
    </source>
</evidence>
<dbReference type="FunFam" id="3.40.50.300:FF:000527">
    <property type="entry name" value="Tyrosine-protein kinase etk"/>
    <property type="match status" value="1"/>
</dbReference>
<keyword evidence="12" id="KW-0829">Tyrosine-protein kinase</keyword>
<comment type="subcellular location">
    <subcellularLocation>
        <location evidence="1">Cell inner membrane</location>
        <topology evidence="1">Multi-pass membrane protein</topology>
    </subcellularLocation>
</comment>
<evidence type="ECO:0000256" key="11">
    <source>
        <dbReference type="ARBA" id="ARBA00023136"/>
    </source>
</evidence>
<dbReference type="InterPro" id="IPR025669">
    <property type="entry name" value="AAA_dom"/>
</dbReference>
<organism evidence="18 19">
    <name type="scientific">Photobacterium angustum</name>
    <dbReference type="NCBI Taxonomy" id="661"/>
    <lineage>
        <taxon>Bacteria</taxon>
        <taxon>Pseudomonadati</taxon>
        <taxon>Pseudomonadota</taxon>
        <taxon>Gammaproteobacteria</taxon>
        <taxon>Vibrionales</taxon>
        <taxon>Vibrionaceae</taxon>
        <taxon>Photobacterium</taxon>
    </lineage>
</organism>
<evidence type="ECO:0000256" key="5">
    <source>
        <dbReference type="ARBA" id="ARBA00022679"/>
    </source>
</evidence>
<keyword evidence="4" id="KW-0997">Cell inner membrane</keyword>
<evidence type="ECO:0000259" key="17">
    <source>
        <dbReference type="Pfam" id="PF13807"/>
    </source>
</evidence>
<keyword evidence="10 14" id="KW-1133">Transmembrane helix</keyword>
<evidence type="ECO:0000256" key="7">
    <source>
        <dbReference type="ARBA" id="ARBA00022741"/>
    </source>
</evidence>
<dbReference type="SUPFAM" id="SSF52540">
    <property type="entry name" value="P-loop containing nucleoside triphosphate hydrolases"/>
    <property type="match status" value="1"/>
</dbReference>
<dbReference type="Pfam" id="PF13614">
    <property type="entry name" value="AAA_31"/>
    <property type="match status" value="1"/>
</dbReference>
<keyword evidence="7" id="KW-0547">Nucleotide-binding</keyword>
<dbReference type="InterPro" id="IPR003856">
    <property type="entry name" value="LPS_length_determ_N"/>
</dbReference>
<evidence type="ECO:0000256" key="1">
    <source>
        <dbReference type="ARBA" id="ARBA00004429"/>
    </source>
</evidence>
<dbReference type="Gene3D" id="3.40.50.300">
    <property type="entry name" value="P-loop containing nucleotide triphosphate hydrolases"/>
    <property type="match status" value="1"/>
</dbReference>
<evidence type="ECO:0000256" key="6">
    <source>
        <dbReference type="ARBA" id="ARBA00022692"/>
    </source>
</evidence>
<feature type="transmembrane region" description="Helical" evidence="14">
    <location>
        <begin position="25"/>
        <end position="43"/>
    </location>
</feature>
<dbReference type="Proteomes" id="UP000241440">
    <property type="component" value="Unassembled WGS sequence"/>
</dbReference>
<dbReference type="AlphaFoldDB" id="A0A855SB85"/>
<keyword evidence="9" id="KW-0067">ATP-binding</keyword>
<comment type="similarity">
    <text evidence="2">Belongs to the etk/wzc family.</text>
</comment>
<evidence type="ECO:0000256" key="10">
    <source>
        <dbReference type="ARBA" id="ARBA00022989"/>
    </source>
</evidence>
<feature type="domain" description="Tyrosine-protein kinase G-rich" evidence="17">
    <location>
        <begin position="370"/>
        <end position="450"/>
    </location>
</feature>
<dbReference type="Pfam" id="PF13807">
    <property type="entry name" value="GNVR"/>
    <property type="match status" value="1"/>
</dbReference>
<evidence type="ECO:0000256" key="14">
    <source>
        <dbReference type="SAM" id="Phobius"/>
    </source>
</evidence>
<comment type="catalytic activity">
    <reaction evidence="13">
        <text>L-tyrosyl-[protein] + ATP = O-phospho-L-tyrosyl-[protein] + ADP + H(+)</text>
        <dbReference type="Rhea" id="RHEA:10596"/>
        <dbReference type="Rhea" id="RHEA-COMP:10136"/>
        <dbReference type="Rhea" id="RHEA-COMP:20101"/>
        <dbReference type="ChEBI" id="CHEBI:15378"/>
        <dbReference type="ChEBI" id="CHEBI:30616"/>
        <dbReference type="ChEBI" id="CHEBI:46858"/>
        <dbReference type="ChEBI" id="CHEBI:61978"/>
        <dbReference type="ChEBI" id="CHEBI:456216"/>
    </reaction>
</comment>
<evidence type="ECO:0000313" key="18">
    <source>
        <dbReference type="EMBL" id="PSX06961.1"/>
    </source>
</evidence>
<keyword evidence="5 18" id="KW-0808">Transferase</keyword>
<evidence type="ECO:0000256" key="13">
    <source>
        <dbReference type="ARBA" id="ARBA00053015"/>
    </source>
</evidence>
<dbReference type="GeneID" id="61229458"/>
<keyword evidence="6 14" id="KW-0812">Transmembrane</keyword>
<keyword evidence="11 14" id="KW-0472">Membrane</keyword>
<dbReference type="GO" id="GO:0042802">
    <property type="term" value="F:identical protein binding"/>
    <property type="evidence" value="ECO:0007669"/>
    <property type="project" value="UniProtKB-ARBA"/>
</dbReference>
<gene>
    <name evidence="18" type="ORF">C0W41_13140</name>
</gene>
<dbReference type="RefSeq" id="WP_045131969.1">
    <property type="nucleotide sequence ID" value="NZ_JZSV01000002.1"/>
</dbReference>
<reference evidence="18 19" key="1">
    <citation type="submission" date="2018-01" db="EMBL/GenBank/DDBJ databases">
        <title>Whole genome sequencing of Histamine producing bacteria.</title>
        <authorList>
            <person name="Butler K."/>
        </authorList>
    </citation>
    <scope>NUCLEOTIDE SEQUENCE [LARGE SCALE GENOMIC DNA]</scope>
    <source>
        <strain evidence="18 19">A2-1</strain>
    </source>
</reference>
<evidence type="ECO:0000259" key="16">
    <source>
        <dbReference type="Pfam" id="PF13614"/>
    </source>
</evidence>
<evidence type="ECO:0000259" key="15">
    <source>
        <dbReference type="Pfam" id="PF02706"/>
    </source>
</evidence>
<dbReference type="PANTHER" id="PTHR32309">
    <property type="entry name" value="TYROSINE-PROTEIN KINASE"/>
    <property type="match status" value="1"/>
</dbReference>
<feature type="transmembrane region" description="Helical" evidence="14">
    <location>
        <begin position="428"/>
        <end position="448"/>
    </location>
</feature>
<dbReference type="GO" id="GO:0005524">
    <property type="term" value="F:ATP binding"/>
    <property type="evidence" value="ECO:0007669"/>
    <property type="project" value="UniProtKB-KW"/>
</dbReference>
<evidence type="ECO:0000256" key="3">
    <source>
        <dbReference type="ARBA" id="ARBA00022475"/>
    </source>
</evidence>
<dbReference type="GO" id="GO:0004715">
    <property type="term" value="F:non-membrane spanning protein tyrosine kinase activity"/>
    <property type="evidence" value="ECO:0007669"/>
    <property type="project" value="UniProtKB-EC"/>
</dbReference>
<dbReference type="EC" id="2.7.10.2" evidence="18"/>
<evidence type="ECO:0000256" key="12">
    <source>
        <dbReference type="ARBA" id="ARBA00023137"/>
    </source>
</evidence>
<dbReference type="NCBIfam" id="TIGR01007">
    <property type="entry name" value="eps_fam"/>
    <property type="match status" value="1"/>
</dbReference>
<evidence type="ECO:0000256" key="8">
    <source>
        <dbReference type="ARBA" id="ARBA00022777"/>
    </source>
</evidence>
<evidence type="ECO:0000313" key="19">
    <source>
        <dbReference type="Proteomes" id="UP000241440"/>
    </source>
</evidence>
<dbReference type="EMBL" id="PYOY01000006">
    <property type="protein sequence ID" value="PSX06961.1"/>
    <property type="molecule type" value="Genomic_DNA"/>
</dbReference>
<feature type="domain" description="Polysaccharide chain length determinant N-terminal" evidence="15">
    <location>
        <begin position="10"/>
        <end position="102"/>
    </location>
</feature>
<feature type="domain" description="AAA" evidence="16">
    <location>
        <begin position="529"/>
        <end position="657"/>
    </location>
</feature>
<dbReference type="CDD" id="cd05387">
    <property type="entry name" value="BY-kinase"/>
    <property type="match status" value="1"/>
</dbReference>
<dbReference type="PANTHER" id="PTHR32309:SF32">
    <property type="entry name" value="TYROSINE-PROTEIN KINASE ETK-RELATED"/>
    <property type="match status" value="1"/>
</dbReference>
<protein>
    <submittedName>
        <fullName evidence="18">Tyrosine-protein kinase</fullName>
        <ecNumber evidence="18">2.7.10.2</ecNumber>
    </submittedName>
</protein>
<proteinExistence type="inferred from homology"/>
<evidence type="ECO:0000256" key="2">
    <source>
        <dbReference type="ARBA" id="ARBA00008883"/>
    </source>
</evidence>
<dbReference type="GO" id="GO:0005886">
    <property type="term" value="C:plasma membrane"/>
    <property type="evidence" value="ECO:0007669"/>
    <property type="project" value="UniProtKB-SubCell"/>
</dbReference>
<name>A0A855SB85_PHOAN</name>
<dbReference type="Pfam" id="PF02706">
    <property type="entry name" value="Wzz"/>
    <property type="match status" value="1"/>
</dbReference>
<dbReference type="InterPro" id="IPR027417">
    <property type="entry name" value="P-loop_NTPase"/>
</dbReference>
<keyword evidence="8 18" id="KW-0418">Kinase</keyword>